<evidence type="ECO:0000313" key="3">
    <source>
        <dbReference type="RefSeq" id="XP_029640370.1"/>
    </source>
</evidence>
<dbReference type="Gene3D" id="2.10.70.10">
    <property type="entry name" value="Complement Module, domain 1"/>
    <property type="match status" value="2"/>
</dbReference>
<organism evidence="2 3">
    <name type="scientific">Octopus sinensis</name>
    <name type="common">East Asian common octopus</name>
    <dbReference type="NCBI Taxonomy" id="2607531"/>
    <lineage>
        <taxon>Eukaryota</taxon>
        <taxon>Metazoa</taxon>
        <taxon>Spiralia</taxon>
        <taxon>Lophotrochozoa</taxon>
        <taxon>Mollusca</taxon>
        <taxon>Cephalopoda</taxon>
        <taxon>Coleoidea</taxon>
        <taxon>Octopodiformes</taxon>
        <taxon>Octopoda</taxon>
        <taxon>Incirrata</taxon>
        <taxon>Octopodidae</taxon>
        <taxon>Octopus</taxon>
    </lineage>
</organism>
<dbReference type="RefSeq" id="XP_029640370.1">
    <property type="nucleotide sequence ID" value="XM_029784510.2"/>
</dbReference>
<keyword evidence="1" id="KW-0732">Signal</keyword>
<dbReference type="GO" id="GO:0030414">
    <property type="term" value="F:peptidase inhibitor activity"/>
    <property type="evidence" value="ECO:0007669"/>
    <property type="project" value="UniProtKB-KW"/>
</dbReference>
<dbReference type="AlphaFoldDB" id="A0A6P7SQ30"/>
<name>A0A6P7SQ30_9MOLL</name>
<dbReference type="KEGG" id="osn:115215338"/>
<dbReference type="SUPFAM" id="SSF57603">
    <property type="entry name" value="FnI-like domain"/>
    <property type="match status" value="2"/>
</dbReference>
<reference evidence="3" key="1">
    <citation type="submission" date="2025-08" db="UniProtKB">
        <authorList>
            <consortium name="RefSeq"/>
        </authorList>
    </citation>
    <scope>IDENTIFICATION</scope>
</reference>
<accession>A0A6P7SQ30</accession>
<feature type="chain" id="PRO_5028461475" evidence="1">
    <location>
        <begin position="25"/>
        <end position="119"/>
    </location>
</feature>
<protein>
    <submittedName>
        <fullName evidence="3">Protease inhibitors</fullName>
    </submittedName>
</protein>
<evidence type="ECO:0000256" key="1">
    <source>
        <dbReference type="SAM" id="SignalP"/>
    </source>
</evidence>
<proteinExistence type="predicted"/>
<evidence type="ECO:0000313" key="2">
    <source>
        <dbReference type="Proteomes" id="UP000515154"/>
    </source>
</evidence>
<sequence>MKSFIFVGILTVLTAVLSAPSTQGEHCNYNGQIHQVNTSFPSSDGCNTCFCQGQDVVACTLIGCVSIEICHYNDQVYNVNTSFPSDDNCNTCYCQAPETVVCTYKACVPANFFPSTNGN</sequence>
<keyword evidence="3" id="KW-0646">Protease inhibitor</keyword>
<gene>
    <name evidence="3" type="primary">LOC115215338</name>
</gene>
<keyword evidence="2" id="KW-1185">Reference proteome</keyword>
<feature type="signal peptide" evidence="1">
    <location>
        <begin position="1"/>
        <end position="24"/>
    </location>
</feature>
<dbReference type="Proteomes" id="UP000515154">
    <property type="component" value="Linkage group LG1"/>
</dbReference>